<dbReference type="AlphaFoldDB" id="M8CLW5"/>
<evidence type="ECO:0000256" key="1">
    <source>
        <dbReference type="SAM" id="MobiDB-lite"/>
    </source>
</evidence>
<feature type="region of interest" description="Disordered" evidence="1">
    <location>
        <begin position="1"/>
        <end position="81"/>
    </location>
</feature>
<evidence type="ECO:0000313" key="2">
    <source>
        <dbReference type="EnsemblPlants" id="EMT28397"/>
    </source>
</evidence>
<feature type="compositionally biased region" description="Basic and acidic residues" evidence="1">
    <location>
        <begin position="41"/>
        <end position="56"/>
    </location>
</feature>
<organism evidence="2">
    <name type="scientific">Aegilops tauschii</name>
    <name type="common">Tausch's goatgrass</name>
    <name type="synonym">Aegilops squarrosa</name>
    <dbReference type="NCBI Taxonomy" id="37682"/>
    <lineage>
        <taxon>Eukaryota</taxon>
        <taxon>Viridiplantae</taxon>
        <taxon>Streptophyta</taxon>
        <taxon>Embryophyta</taxon>
        <taxon>Tracheophyta</taxon>
        <taxon>Spermatophyta</taxon>
        <taxon>Magnoliopsida</taxon>
        <taxon>Liliopsida</taxon>
        <taxon>Poales</taxon>
        <taxon>Poaceae</taxon>
        <taxon>BOP clade</taxon>
        <taxon>Pooideae</taxon>
        <taxon>Triticodae</taxon>
        <taxon>Triticeae</taxon>
        <taxon>Triticinae</taxon>
        <taxon>Aegilops</taxon>
    </lineage>
</organism>
<proteinExistence type="predicted"/>
<reference evidence="2" key="1">
    <citation type="submission" date="2015-06" db="UniProtKB">
        <authorList>
            <consortium name="EnsemblPlants"/>
        </authorList>
    </citation>
    <scope>IDENTIFICATION</scope>
</reference>
<name>M8CLW5_AEGTA</name>
<dbReference type="EnsemblPlants" id="EMT28397">
    <property type="protein sequence ID" value="EMT28397"/>
    <property type="gene ID" value="F775_42708"/>
</dbReference>
<accession>M8CLW5</accession>
<sequence>MANKGGGGRRPHGGGESRRRRRSAGEGDAPVLPFSPHFALPRKEGHGPASGRDEARGLQPPPPPRPPPGGSRHRPPCDLHSHVTSFGTNPFLVAPSLVACLPLTNEDEGAGQIGMTAKGEALVKTEGEEKDETGGRIGREKRGEEPAHRWVLLLLLQITGGGDWLDPLGFELRERGACEASCFLDEGARKALGRDWIGGRRGLRSAAVF</sequence>
<protein>
    <submittedName>
        <fullName evidence="2">Uncharacterized protein</fullName>
    </submittedName>
</protein>
<feature type="compositionally biased region" description="Pro residues" evidence="1">
    <location>
        <begin position="59"/>
        <end position="69"/>
    </location>
</feature>
<feature type="compositionally biased region" description="Basic residues" evidence="1">
    <location>
        <begin position="7"/>
        <end position="22"/>
    </location>
</feature>